<dbReference type="Gene3D" id="2.60.40.1120">
    <property type="entry name" value="Carboxypeptidase-like, regulatory domain"/>
    <property type="match status" value="1"/>
</dbReference>
<dbReference type="Gene3D" id="2.170.130.10">
    <property type="entry name" value="TonB-dependent receptor, plug domain"/>
    <property type="match status" value="1"/>
</dbReference>
<dbReference type="NCBIfam" id="TIGR04056">
    <property type="entry name" value="OMP_RagA_SusC"/>
    <property type="match status" value="1"/>
</dbReference>
<dbReference type="GO" id="GO:0044718">
    <property type="term" value="P:siderophore transmembrane transport"/>
    <property type="evidence" value="ECO:0007669"/>
    <property type="project" value="TreeGrafter"/>
</dbReference>
<evidence type="ECO:0000256" key="4">
    <source>
        <dbReference type="ARBA" id="ARBA00022692"/>
    </source>
</evidence>
<comment type="subcellular location">
    <subcellularLocation>
        <location evidence="1 10">Cell outer membrane</location>
        <topology evidence="1 10">Multi-pass membrane protein</topology>
    </subcellularLocation>
</comment>
<dbReference type="GO" id="GO:0009279">
    <property type="term" value="C:cell outer membrane"/>
    <property type="evidence" value="ECO:0007669"/>
    <property type="project" value="UniProtKB-SubCell"/>
</dbReference>
<dbReference type="AlphaFoldDB" id="A0A1G7X2H7"/>
<dbReference type="PANTHER" id="PTHR30069:SF29">
    <property type="entry name" value="HEMOGLOBIN AND HEMOGLOBIN-HAPTOGLOBIN-BINDING PROTEIN 1-RELATED"/>
    <property type="match status" value="1"/>
</dbReference>
<dbReference type="InterPro" id="IPR039426">
    <property type="entry name" value="TonB-dep_rcpt-like"/>
</dbReference>
<dbReference type="EMBL" id="FNAN01000023">
    <property type="protein sequence ID" value="SDG78398.1"/>
    <property type="molecule type" value="Genomic_DNA"/>
</dbReference>
<dbReference type="InterPro" id="IPR037066">
    <property type="entry name" value="Plug_dom_sf"/>
</dbReference>
<name>A0A1G7X2H7_9BACT</name>
<evidence type="ECO:0000256" key="1">
    <source>
        <dbReference type="ARBA" id="ARBA00004571"/>
    </source>
</evidence>
<evidence type="ECO:0000256" key="2">
    <source>
        <dbReference type="ARBA" id="ARBA00022448"/>
    </source>
</evidence>
<sequence length="1089" mass="119102">MGCMLLFFTQVHAQDLAVTGKVTADDGSLLPGVNISLKGTTRGTTTDTQGQYTISTTSGATLVFSFIGFQTQEVIVGSQSVINVTLKNDVSQLQEVVVTALGQERKRNELVYAAQQINNEQIVQARNPNVMNALAGKIAGLDIKTNNNMGGSTSAIIRGYKSITGNNQALWVIDGVPVSNANTNTSDQQTGRGGADYGNAASDINPDNIASINVLKGAAATALYGSRASNGVILVTTKQGRKNSFDVTVNSGVTWGKIDKSTYVKYQNEYGAGYGGDGAKDQFYRGNLGSGEGDIAIFDADASYGAKFDPNRMVYQWDAFDPSSPTFGKMTPWVAAKNGPAAFFETAVTSNQSVSILGGGENTTFKVGYTRSDEKGVLPNSKLGKNLFNFSASFDVTKKLTISANANYAQVKGLGRYGTGYDGKNPNQQFRQWFQTNVDLLEQKAAYFRNRQDVTWNWGDPKAPFDENGPIYSENPYFSRYENFSNDSRDNFFGYAAAVYKIAPWVDLTTRFAYNGTQDMQEERIAFGSADPAQYKRYNRGFNETNLDVIFNFRKAITKNINFSGLAGGSMRRSTENSIRAQTNNGMVVPGLYSLSNSANPIEAPIETYRRIGVDGLYAQASFGYKDLVNLDLTARQDKSTTLVKGENTYFYPAIGVNFNLSNLESMRKFGWLTMAKLSANYAEVGNDAPWGSTIDVYDKPTGLGSIPYFTLRNTKNNRDLKPERTKNYELGLESAFLNDRVGFNFTYYRSSTLDQILPVSITAATGYAFRYVNSGEVQNKGIEISAYVTPIRVQDFSWTLNLNFSRNRNKVISLYGEGDQEVTNVTIASLQGGVSINAAKGQPFGVIRGTNFEYHKDNGQKIVRSNGLYKATSSSSEIIGNPNPDWIAGLSNTLKYKTLSLSFLLDIRHGGDIWSLDQWYGEGTGLYPITAGLNELGNPKRNPAYLYDADGNKTGNAPNQGGVLFPGVQEDGTPNTVRAENVDGNGATAYGYPGNPPRAMYIYDASYIKLREVALTYALPQAIVSKLRAFKEIDISVIGRNLWIIHKNMEFQDPEEGMGSGLLNGAGGYQSGAYPAVRNYGFNVKFRF</sequence>
<evidence type="ECO:0000256" key="6">
    <source>
        <dbReference type="ARBA" id="ARBA00023077"/>
    </source>
</evidence>
<dbReference type="SUPFAM" id="SSF56935">
    <property type="entry name" value="Porins"/>
    <property type="match status" value="1"/>
</dbReference>
<evidence type="ECO:0000259" key="13">
    <source>
        <dbReference type="Pfam" id="PF07715"/>
    </source>
</evidence>
<keyword evidence="4 10" id="KW-0812">Transmembrane</keyword>
<dbReference type="Pfam" id="PF07715">
    <property type="entry name" value="Plug"/>
    <property type="match status" value="1"/>
</dbReference>
<dbReference type="PROSITE" id="PS52016">
    <property type="entry name" value="TONB_DEPENDENT_REC_3"/>
    <property type="match status" value="1"/>
</dbReference>
<keyword evidence="3 10" id="KW-1134">Transmembrane beta strand</keyword>
<feature type="domain" description="TonB-dependent receptor plug" evidence="13">
    <location>
        <begin position="109"/>
        <end position="232"/>
    </location>
</feature>
<organism evidence="14 15">
    <name type="scientific">Dyadobacter soli</name>
    <dbReference type="NCBI Taxonomy" id="659014"/>
    <lineage>
        <taxon>Bacteria</taxon>
        <taxon>Pseudomonadati</taxon>
        <taxon>Bacteroidota</taxon>
        <taxon>Cytophagia</taxon>
        <taxon>Cytophagales</taxon>
        <taxon>Spirosomataceae</taxon>
        <taxon>Dyadobacter</taxon>
    </lineage>
</organism>
<evidence type="ECO:0000256" key="11">
    <source>
        <dbReference type="RuleBase" id="RU003357"/>
    </source>
</evidence>
<keyword evidence="5" id="KW-0732">Signal</keyword>
<dbReference type="Proteomes" id="UP000198748">
    <property type="component" value="Unassembled WGS sequence"/>
</dbReference>
<dbReference type="InterPro" id="IPR012910">
    <property type="entry name" value="Plug_dom"/>
</dbReference>
<protein>
    <submittedName>
        <fullName evidence="14">TonB-linked outer membrane protein, SusC/RagA family</fullName>
    </submittedName>
</protein>
<dbReference type="InterPro" id="IPR023997">
    <property type="entry name" value="TonB-dep_OMP_SusC/RagA_CS"/>
</dbReference>
<dbReference type="Pfam" id="PF13715">
    <property type="entry name" value="CarbopepD_reg_2"/>
    <property type="match status" value="1"/>
</dbReference>
<dbReference type="PANTHER" id="PTHR30069">
    <property type="entry name" value="TONB-DEPENDENT OUTER MEMBRANE RECEPTOR"/>
    <property type="match status" value="1"/>
</dbReference>
<keyword evidence="2 10" id="KW-0813">Transport</keyword>
<comment type="similarity">
    <text evidence="10 11">Belongs to the TonB-dependent receptor family.</text>
</comment>
<evidence type="ECO:0000256" key="9">
    <source>
        <dbReference type="ARBA" id="ARBA00023237"/>
    </source>
</evidence>
<proteinExistence type="inferred from homology"/>
<evidence type="ECO:0000256" key="3">
    <source>
        <dbReference type="ARBA" id="ARBA00022452"/>
    </source>
</evidence>
<evidence type="ECO:0000256" key="8">
    <source>
        <dbReference type="ARBA" id="ARBA00023170"/>
    </source>
</evidence>
<keyword evidence="8" id="KW-0675">Receptor</keyword>
<evidence type="ECO:0000313" key="15">
    <source>
        <dbReference type="Proteomes" id="UP000198748"/>
    </source>
</evidence>
<evidence type="ECO:0000259" key="12">
    <source>
        <dbReference type="Pfam" id="PF00593"/>
    </source>
</evidence>
<dbReference type="InterPro" id="IPR008969">
    <property type="entry name" value="CarboxyPept-like_regulatory"/>
</dbReference>
<gene>
    <name evidence="14" type="ORF">SAMN04487996_12327</name>
</gene>
<dbReference type="Gene3D" id="2.40.170.20">
    <property type="entry name" value="TonB-dependent receptor, beta-barrel domain"/>
    <property type="match status" value="1"/>
</dbReference>
<evidence type="ECO:0000256" key="10">
    <source>
        <dbReference type="PROSITE-ProRule" id="PRU01360"/>
    </source>
</evidence>
<evidence type="ECO:0000313" key="14">
    <source>
        <dbReference type="EMBL" id="SDG78398.1"/>
    </source>
</evidence>
<keyword evidence="9 10" id="KW-0998">Cell outer membrane</keyword>
<evidence type="ECO:0000256" key="5">
    <source>
        <dbReference type="ARBA" id="ARBA00022729"/>
    </source>
</evidence>
<dbReference type="OrthoDB" id="9768177at2"/>
<reference evidence="15" key="1">
    <citation type="submission" date="2016-10" db="EMBL/GenBank/DDBJ databases">
        <authorList>
            <person name="Varghese N."/>
            <person name="Submissions S."/>
        </authorList>
    </citation>
    <scope>NUCLEOTIDE SEQUENCE [LARGE SCALE GENOMIC DNA]</scope>
    <source>
        <strain evidence="15">DSM 25329</strain>
    </source>
</reference>
<dbReference type="STRING" id="659014.SAMN04487996_12327"/>
<feature type="domain" description="TonB-dependent receptor-like beta-barrel" evidence="12">
    <location>
        <begin position="448"/>
        <end position="897"/>
    </location>
</feature>
<dbReference type="NCBIfam" id="TIGR04057">
    <property type="entry name" value="SusC_RagA_signa"/>
    <property type="match status" value="1"/>
</dbReference>
<dbReference type="InterPro" id="IPR023996">
    <property type="entry name" value="TonB-dep_OMP_SusC/RagA"/>
</dbReference>
<keyword evidence="7 10" id="KW-0472">Membrane</keyword>
<dbReference type="GO" id="GO:0015344">
    <property type="term" value="F:siderophore uptake transmembrane transporter activity"/>
    <property type="evidence" value="ECO:0007669"/>
    <property type="project" value="TreeGrafter"/>
</dbReference>
<dbReference type="Pfam" id="PF00593">
    <property type="entry name" value="TonB_dep_Rec_b-barrel"/>
    <property type="match status" value="1"/>
</dbReference>
<dbReference type="InterPro" id="IPR000531">
    <property type="entry name" value="Beta-barrel_TonB"/>
</dbReference>
<evidence type="ECO:0000256" key="7">
    <source>
        <dbReference type="ARBA" id="ARBA00023136"/>
    </source>
</evidence>
<accession>A0A1G7X2H7</accession>
<keyword evidence="6 11" id="KW-0798">TonB box</keyword>
<dbReference type="InterPro" id="IPR036942">
    <property type="entry name" value="Beta-barrel_TonB_sf"/>
</dbReference>
<keyword evidence="15" id="KW-1185">Reference proteome</keyword>
<dbReference type="SUPFAM" id="SSF49464">
    <property type="entry name" value="Carboxypeptidase regulatory domain-like"/>
    <property type="match status" value="1"/>
</dbReference>